<protein>
    <submittedName>
        <fullName evidence="2">SUMF1/EgtB/PvdO family nonheme iron enzyme</fullName>
    </submittedName>
</protein>
<dbReference type="InterPro" id="IPR042095">
    <property type="entry name" value="SUMF_sf"/>
</dbReference>
<feature type="domain" description="Sulfatase-modifying factor enzyme-like" evidence="1">
    <location>
        <begin position="303"/>
        <end position="368"/>
    </location>
</feature>
<comment type="caution">
    <text evidence="2">The sequence shown here is derived from an EMBL/GenBank/DDBJ whole genome shotgun (WGS) entry which is preliminary data.</text>
</comment>
<dbReference type="InterPro" id="IPR016187">
    <property type="entry name" value="CTDL_fold"/>
</dbReference>
<evidence type="ECO:0000313" key="2">
    <source>
        <dbReference type="EMBL" id="MDN5213106.1"/>
    </source>
</evidence>
<reference evidence="2" key="1">
    <citation type="submission" date="2023-06" db="EMBL/GenBank/DDBJ databases">
        <title>Genomic of Agaribacillus aureum.</title>
        <authorList>
            <person name="Wang G."/>
        </authorList>
    </citation>
    <scope>NUCLEOTIDE SEQUENCE</scope>
    <source>
        <strain evidence="2">BMA12</strain>
    </source>
</reference>
<gene>
    <name evidence="2" type="ORF">QQ020_13650</name>
</gene>
<dbReference type="Gene3D" id="2.60.40.1120">
    <property type="entry name" value="Carboxypeptidase-like, regulatory domain"/>
    <property type="match status" value="1"/>
</dbReference>
<dbReference type="PANTHER" id="PTHR23150:SF19">
    <property type="entry name" value="FORMYLGLYCINE-GENERATING ENZYME"/>
    <property type="match status" value="1"/>
</dbReference>
<dbReference type="InterPro" id="IPR008969">
    <property type="entry name" value="CarboxyPept-like_regulatory"/>
</dbReference>
<dbReference type="InterPro" id="IPR005532">
    <property type="entry name" value="SUMF_dom"/>
</dbReference>
<feature type="domain" description="Sulfatase-modifying factor enzyme-like" evidence="1">
    <location>
        <begin position="140"/>
        <end position="265"/>
    </location>
</feature>
<dbReference type="PANTHER" id="PTHR23150">
    <property type="entry name" value="SULFATASE MODIFYING FACTOR 1, 2"/>
    <property type="match status" value="1"/>
</dbReference>
<dbReference type="InterPro" id="IPR051043">
    <property type="entry name" value="Sulfatase_Mod_Factor_Kinase"/>
</dbReference>
<dbReference type="EMBL" id="JAUJEB010000002">
    <property type="protein sequence ID" value="MDN5213106.1"/>
    <property type="molecule type" value="Genomic_DNA"/>
</dbReference>
<accession>A0ABT8L7A3</accession>
<keyword evidence="3" id="KW-1185">Reference proteome</keyword>
<name>A0ABT8L7A3_9BACT</name>
<dbReference type="Proteomes" id="UP001172083">
    <property type="component" value="Unassembled WGS sequence"/>
</dbReference>
<sequence length="410" mass="46520">MNKTKLVATIFYLLAINVFGQENISIKGRVLDAETGQPLIYANIGMSNHAYSTASDLHGNFGFLIPKTLLADTLFISYVGYKTFTGQVSTLDLDNLVIRLEISAIQLKEVTINEQKYEYKLKIRRFENSLKLIKGKLYAADTEVTNEAYQHFLNYLQRSGQIDLHNTCKPDFSKYQGSLLAFFKGYHQQHQNTKKGKFDRNLNEYPIVNITQEAARGYCEWLTDLYNNSKGRRKFKKVIFRLPTLKEWQMAALGSKGFQSWELEENEVLVGIPKYPGDEFAKKTRSIPVKGNDILYPWYKVYAYRNKVQNKNGCWLGNFKVPEEGTSCQTYRPDRDGFAITAPVGVFFPNGMGLYDVVGNVAEMIDEEGKACGGSWDHFPEESTISSVNTYAGSGGAVGFRIFMEVLDPK</sequence>
<organism evidence="2 3">
    <name type="scientific">Agaribacillus aureus</name>
    <dbReference type="NCBI Taxonomy" id="3051825"/>
    <lineage>
        <taxon>Bacteria</taxon>
        <taxon>Pseudomonadati</taxon>
        <taxon>Bacteroidota</taxon>
        <taxon>Cytophagia</taxon>
        <taxon>Cytophagales</taxon>
        <taxon>Splendidivirgaceae</taxon>
        <taxon>Agaribacillus</taxon>
    </lineage>
</organism>
<dbReference type="Pfam" id="PF13715">
    <property type="entry name" value="CarbopepD_reg_2"/>
    <property type="match status" value="1"/>
</dbReference>
<dbReference type="SUPFAM" id="SSF56436">
    <property type="entry name" value="C-type lectin-like"/>
    <property type="match status" value="1"/>
</dbReference>
<evidence type="ECO:0000259" key="1">
    <source>
        <dbReference type="Pfam" id="PF03781"/>
    </source>
</evidence>
<dbReference type="Gene3D" id="3.90.1580.10">
    <property type="entry name" value="paralog of FGE (formylglycine-generating enzyme)"/>
    <property type="match status" value="1"/>
</dbReference>
<dbReference type="SUPFAM" id="SSF49464">
    <property type="entry name" value="Carboxypeptidase regulatory domain-like"/>
    <property type="match status" value="1"/>
</dbReference>
<dbReference type="RefSeq" id="WP_346758446.1">
    <property type="nucleotide sequence ID" value="NZ_JAUJEB010000002.1"/>
</dbReference>
<evidence type="ECO:0000313" key="3">
    <source>
        <dbReference type="Proteomes" id="UP001172083"/>
    </source>
</evidence>
<dbReference type="Pfam" id="PF03781">
    <property type="entry name" value="FGE-sulfatase"/>
    <property type="match status" value="2"/>
</dbReference>
<proteinExistence type="predicted"/>